<proteinExistence type="predicted"/>
<evidence type="ECO:0000313" key="2">
    <source>
        <dbReference type="EnsemblMetazoa" id="PPA45936.1"/>
    </source>
</evidence>
<accession>A0A8R1Z4K3</accession>
<dbReference type="EnsemblMetazoa" id="PPA45936.1">
    <property type="protein sequence ID" value="PPA45936.1"/>
    <property type="gene ID" value="WBGene00284305"/>
</dbReference>
<accession>A0A2A6C1F3</accession>
<organism evidence="2 3">
    <name type="scientific">Pristionchus pacificus</name>
    <name type="common">Parasitic nematode worm</name>
    <dbReference type="NCBI Taxonomy" id="54126"/>
    <lineage>
        <taxon>Eukaryota</taxon>
        <taxon>Metazoa</taxon>
        <taxon>Ecdysozoa</taxon>
        <taxon>Nematoda</taxon>
        <taxon>Chromadorea</taxon>
        <taxon>Rhabditida</taxon>
        <taxon>Rhabditina</taxon>
        <taxon>Diplogasteromorpha</taxon>
        <taxon>Diplogasteroidea</taxon>
        <taxon>Neodiplogasteridae</taxon>
        <taxon>Pristionchus</taxon>
    </lineage>
</organism>
<feature type="region of interest" description="Disordered" evidence="1">
    <location>
        <begin position="71"/>
        <end position="95"/>
    </location>
</feature>
<keyword evidence="3" id="KW-1185">Reference proteome</keyword>
<gene>
    <name evidence="2" type="primary">WBGene00284305</name>
</gene>
<protein>
    <submittedName>
        <fullName evidence="2">Uncharacterized protein</fullName>
    </submittedName>
</protein>
<dbReference type="Proteomes" id="UP000005239">
    <property type="component" value="Unassembled WGS sequence"/>
</dbReference>
<evidence type="ECO:0000256" key="1">
    <source>
        <dbReference type="SAM" id="MobiDB-lite"/>
    </source>
</evidence>
<reference evidence="3" key="1">
    <citation type="journal article" date="2008" name="Nat. Genet.">
        <title>The Pristionchus pacificus genome provides a unique perspective on nematode lifestyle and parasitism.</title>
        <authorList>
            <person name="Dieterich C."/>
            <person name="Clifton S.W."/>
            <person name="Schuster L.N."/>
            <person name="Chinwalla A."/>
            <person name="Delehaunty K."/>
            <person name="Dinkelacker I."/>
            <person name="Fulton L."/>
            <person name="Fulton R."/>
            <person name="Godfrey J."/>
            <person name="Minx P."/>
            <person name="Mitreva M."/>
            <person name="Roeseler W."/>
            <person name="Tian H."/>
            <person name="Witte H."/>
            <person name="Yang S.P."/>
            <person name="Wilson R.K."/>
            <person name="Sommer R.J."/>
        </authorList>
    </citation>
    <scope>NUCLEOTIDE SEQUENCE [LARGE SCALE GENOMIC DNA]</scope>
    <source>
        <strain evidence="3">PS312</strain>
    </source>
</reference>
<reference evidence="2" key="2">
    <citation type="submission" date="2022-06" db="UniProtKB">
        <authorList>
            <consortium name="EnsemblMetazoa"/>
        </authorList>
    </citation>
    <scope>IDENTIFICATION</scope>
    <source>
        <strain evidence="2">PS312</strain>
    </source>
</reference>
<name>A0A2A6C1F3_PRIPA</name>
<dbReference type="AlphaFoldDB" id="A0A2A6C1F3"/>
<evidence type="ECO:0000313" key="3">
    <source>
        <dbReference type="Proteomes" id="UP000005239"/>
    </source>
</evidence>
<sequence>MELTNVNPSFWNIISSSSITALDDMAKMGKPKEGSESALYVGQNLNNNVQCKARVKDMIRSKQQEARCDLAMESGGKKAKTSCAREYEDKAEPND</sequence>
<feature type="compositionally biased region" description="Basic and acidic residues" evidence="1">
    <location>
        <begin position="83"/>
        <end position="95"/>
    </location>
</feature>